<feature type="domain" description="DUF4382" evidence="1">
    <location>
        <begin position="34"/>
        <end position="179"/>
    </location>
</feature>
<dbReference type="InterPro" id="IPR025491">
    <property type="entry name" value="DUF4382"/>
</dbReference>
<protein>
    <recommendedName>
        <fullName evidence="1">DUF4382 domain-containing protein</fullName>
    </recommendedName>
</protein>
<dbReference type="STRING" id="1548547.BA177_00595"/>
<dbReference type="RefSeq" id="WP_068611801.1">
    <property type="nucleotide sequence ID" value="NZ_CP016268.1"/>
</dbReference>
<name>A0A193LBY9_9GAMM</name>
<keyword evidence="3" id="KW-1185">Reference proteome</keyword>
<evidence type="ECO:0000313" key="2">
    <source>
        <dbReference type="EMBL" id="ANO49914.1"/>
    </source>
</evidence>
<dbReference type="OrthoDB" id="7062064at2"/>
<reference evidence="2 3" key="1">
    <citation type="submission" date="2016-06" db="EMBL/GenBank/DDBJ databases">
        <title>Complete genome sequence of a deep-branching marine Gamma Proteobacterium Woeseia oceani type strain XK5.</title>
        <authorList>
            <person name="Mu D."/>
            <person name="Du Z."/>
        </authorList>
    </citation>
    <scope>NUCLEOTIDE SEQUENCE [LARGE SCALE GENOMIC DNA]</scope>
    <source>
        <strain evidence="2 3">XK5</strain>
    </source>
</reference>
<sequence>MDTKTFRRFIVCGAFALSACGGGSGSGLAGASEGTLAIGITDAPVDDVLEVNVQFTGVTLKPESGDEIEIVFDQPKDFDLLTLTNGTTAELLPETVLPAGVYNWVRLAVNAEFDNVFDSYAVLPTGQVELRVPSGSQNGLRLVSGFTVLAGGSTDLVIDWDLRKALANPVGQPGLHLRPALRVTDRAVYGDLEGVVATALVQDAACSNDLAADTGNSVYVYSGNGVTPGDIDDPTMPPLATATVRQDINGDYVYQVMFLPPGEYTAAFTCQASDDIAGSDEDIAFSAPQNFTIETGATTVVDI</sequence>
<organism evidence="2 3">
    <name type="scientific">Woeseia oceani</name>
    <dbReference type="NCBI Taxonomy" id="1548547"/>
    <lineage>
        <taxon>Bacteria</taxon>
        <taxon>Pseudomonadati</taxon>
        <taxon>Pseudomonadota</taxon>
        <taxon>Gammaproteobacteria</taxon>
        <taxon>Woeseiales</taxon>
        <taxon>Woeseiaceae</taxon>
        <taxon>Woeseia</taxon>
    </lineage>
</organism>
<dbReference type="Pfam" id="PF14321">
    <property type="entry name" value="DUF4382"/>
    <property type="match status" value="1"/>
</dbReference>
<accession>A0A193LBY9</accession>
<proteinExistence type="predicted"/>
<dbReference type="PROSITE" id="PS51257">
    <property type="entry name" value="PROKAR_LIPOPROTEIN"/>
    <property type="match status" value="1"/>
</dbReference>
<gene>
    <name evidence="2" type="ORF">BA177_00595</name>
</gene>
<dbReference type="KEGG" id="woc:BA177_00595"/>
<evidence type="ECO:0000313" key="3">
    <source>
        <dbReference type="Proteomes" id="UP000092695"/>
    </source>
</evidence>
<evidence type="ECO:0000259" key="1">
    <source>
        <dbReference type="Pfam" id="PF14321"/>
    </source>
</evidence>
<dbReference type="Proteomes" id="UP000092695">
    <property type="component" value="Chromosome"/>
</dbReference>
<dbReference type="EMBL" id="CP016268">
    <property type="protein sequence ID" value="ANO49914.1"/>
    <property type="molecule type" value="Genomic_DNA"/>
</dbReference>
<dbReference type="AlphaFoldDB" id="A0A193LBY9"/>